<reference evidence="1" key="2">
    <citation type="submission" date="2021-02" db="EMBL/GenBank/DDBJ databases">
        <authorList>
            <person name="Kimball J.A."/>
            <person name="Haas M.W."/>
            <person name="Macchietto M."/>
            <person name="Kono T."/>
            <person name="Duquette J."/>
            <person name="Shao M."/>
        </authorList>
    </citation>
    <scope>NUCLEOTIDE SEQUENCE</scope>
    <source>
        <tissue evidence="1">Fresh leaf tissue</tissue>
    </source>
</reference>
<name>A0A8J5VMM8_ZIZPA</name>
<dbReference type="AlphaFoldDB" id="A0A8J5VMM8"/>
<dbReference type="EMBL" id="JAAALK010000283">
    <property type="protein sequence ID" value="KAG8072525.1"/>
    <property type="molecule type" value="Genomic_DNA"/>
</dbReference>
<sequence length="80" mass="9094">MQQRLLCAVLCCEAVHSTEIFVCYGWQDKLWSGWPAGRPAEWERMDAQLAVPFCRRLGELSLAVSFSSPVTFVRRTSASR</sequence>
<protein>
    <submittedName>
        <fullName evidence="1">Uncharacterized protein</fullName>
    </submittedName>
</protein>
<evidence type="ECO:0000313" key="2">
    <source>
        <dbReference type="Proteomes" id="UP000729402"/>
    </source>
</evidence>
<dbReference type="Proteomes" id="UP000729402">
    <property type="component" value="Unassembled WGS sequence"/>
</dbReference>
<reference evidence="1" key="1">
    <citation type="journal article" date="2021" name="bioRxiv">
        <title>Whole Genome Assembly and Annotation of Northern Wild Rice, Zizania palustris L., Supports a Whole Genome Duplication in the Zizania Genus.</title>
        <authorList>
            <person name="Haas M."/>
            <person name="Kono T."/>
            <person name="Macchietto M."/>
            <person name="Millas R."/>
            <person name="McGilp L."/>
            <person name="Shao M."/>
            <person name="Duquette J."/>
            <person name="Hirsch C.N."/>
            <person name="Kimball J."/>
        </authorList>
    </citation>
    <scope>NUCLEOTIDE SEQUENCE</scope>
    <source>
        <tissue evidence="1">Fresh leaf tissue</tissue>
    </source>
</reference>
<comment type="caution">
    <text evidence="1">The sequence shown here is derived from an EMBL/GenBank/DDBJ whole genome shotgun (WGS) entry which is preliminary data.</text>
</comment>
<evidence type="ECO:0000313" key="1">
    <source>
        <dbReference type="EMBL" id="KAG8072525.1"/>
    </source>
</evidence>
<proteinExistence type="predicted"/>
<accession>A0A8J5VMM8</accession>
<keyword evidence="2" id="KW-1185">Reference proteome</keyword>
<organism evidence="1 2">
    <name type="scientific">Zizania palustris</name>
    <name type="common">Northern wild rice</name>
    <dbReference type="NCBI Taxonomy" id="103762"/>
    <lineage>
        <taxon>Eukaryota</taxon>
        <taxon>Viridiplantae</taxon>
        <taxon>Streptophyta</taxon>
        <taxon>Embryophyta</taxon>
        <taxon>Tracheophyta</taxon>
        <taxon>Spermatophyta</taxon>
        <taxon>Magnoliopsida</taxon>
        <taxon>Liliopsida</taxon>
        <taxon>Poales</taxon>
        <taxon>Poaceae</taxon>
        <taxon>BOP clade</taxon>
        <taxon>Oryzoideae</taxon>
        <taxon>Oryzeae</taxon>
        <taxon>Zizaniinae</taxon>
        <taxon>Zizania</taxon>
    </lineage>
</organism>
<gene>
    <name evidence="1" type="ORF">GUJ93_ZPchr0006g46257</name>
</gene>